<dbReference type="SMART" id="SM00849">
    <property type="entry name" value="Lactamase_B"/>
    <property type="match status" value="1"/>
</dbReference>
<keyword evidence="1" id="KW-0378">Hydrolase</keyword>
<dbReference type="InterPro" id="IPR050698">
    <property type="entry name" value="MBL"/>
</dbReference>
<feature type="domain" description="Metallo-beta-lactamase" evidence="2">
    <location>
        <begin position="17"/>
        <end position="257"/>
    </location>
</feature>
<reference evidence="4" key="1">
    <citation type="submission" date="2017-02" db="EMBL/GenBank/DDBJ databases">
        <authorList>
            <person name="Regsiter A."/>
            <person name="William W."/>
        </authorList>
    </citation>
    <scope>NUCLEOTIDE SEQUENCE</scope>
    <source>
        <strain evidence="4">BdmA 4</strain>
    </source>
</reference>
<dbReference type="GO" id="GO:0004521">
    <property type="term" value="F:RNA endonuclease activity"/>
    <property type="evidence" value="ECO:0007669"/>
    <property type="project" value="TreeGrafter"/>
</dbReference>
<name>A0A3P3XMF5_9SPIR</name>
<dbReference type="Pfam" id="PF07521">
    <property type="entry name" value="RMMBL"/>
    <property type="match status" value="1"/>
</dbReference>
<feature type="domain" description="Beta-Casp" evidence="3">
    <location>
        <begin position="262"/>
        <end position="388"/>
    </location>
</feature>
<dbReference type="CDD" id="cd16295">
    <property type="entry name" value="TTHA0252-CPSF-like_MBL-fold"/>
    <property type="match status" value="1"/>
</dbReference>
<dbReference type="GO" id="GO:0016787">
    <property type="term" value="F:hydrolase activity"/>
    <property type="evidence" value="ECO:0007669"/>
    <property type="project" value="UniProtKB-KW"/>
</dbReference>
<dbReference type="AlphaFoldDB" id="A0A3P3XMF5"/>
<dbReference type="EMBL" id="FWDO01000004">
    <property type="protein sequence ID" value="SLM17470.1"/>
    <property type="molecule type" value="Genomic_DNA"/>
</dbReference>
<dbReference type="InterPro" id="IPR011108">
    <property type="entry name" value="RMMBL"/>
</dbReference>
<dbReference type="SMART" id="SM01027">
    <property type="entry name" value="Beta-Casp"/>
    <property type="match status" value="1"/>
</dbReference>
<dbReference type="InterPro" id="IPR036866">
    <property type="entry name" value="RibonucZ/Hydroxyglut_hydro"/>
</dbReference>
<protein>
    <submittedName>
        <fullName evidence="4">Metallo-beta-lactamase family protein</fullName>
    </submittedName>
</protein>
<dbReference type="Gene3D" id="3.40.50.10890">
    <property type="match status" value="1"/>
</dbReference>
<dbReference type="InterPro" id="IPR001279">
    <property type="entry name" value="Metallo-B-lactamas"/>
</dbReference>
<evidence type="ECO:0000259" key="3">
    <source>
        <dbReference type="SMART" id="SM01027"/>
    </source>
</evidence>
<dbReference type="Pfam" id="PF00753">
    <property type="entry name" value="Lactamase_B"/>
    <property type="match status" value="1"/>
</dbReference>
<evidence type="ECO:0000313" key="4">
    <source>
        <dbReference type="EMBL" id="SLM17470.1"/>
    </source>
</evidence>
<dbReference type="PANTHER" id="PTHR11203:SF37">
    <property type="entry name" value="INTEGRATOR COMPLEX SUBUNIT 11"/>
    <property type="match status" value="1"/>
</dbReference>
<dbReference type="Gene3D" id="3.60.15.10">
    <property type="entry name" value="Ribonuclease Z/Hydroxyacylglutathione hydrolase-like"/>
    <property type="match status" value="1"/>
</dbReference>
<organism evidence="4">
    <name type="scientific">uncultured spirochete</name>
    <dbReference type="NCBI Taxonomy" id="156406"/>
    <lineage>
        <taxon>Bacteria</taxon>
        <taxon>Pseudomonadati</taxon>
        <taxon>Spirochaetota</taxon>
        <taxon>Spirochaetia</taxon>
        <taxon>Spirochaetales</taxon>
        <taxon>environmental samples</taxon>
    </lineage>
</organism>
<dbReference type="Pfam" id="PF10996">
    <property type="entry name" value="Beta-Casp"/>
    <property type="match status" value="1"/>
</dbReference>
<dbReference type="PANTHER" id="PTHR11203">
    <property type="entry name" value="CLEAVAGE AND POLYADENYLATION SPECIFICITY FACTOR FAMILY MEMBER"/>
    <property type="match status" value="1"/>
</dbReference>
<evidence type="ECO:0000256" key="1">
    <source>
        <dbReference type="ARBA" id="ARBA00022801"/>
    </source>
</evidence>
<dbReference type="SUPFAM" id="SSF56281">
    <property type="entry name" value="Metallo-hydrolase/oxidoreductase"/>
    <property type="match status" value="1"/>
</dbReference>
<accession>A0A3P3XMF5</accession>
<proteinExistence type="predicted"/>
<gene>
    <name evidence="4" type="ORF">SPIRO4BDMA_40039</name>
</gene>
<evidence type="ECO:0000259" key="2">
    <source>
        <dbReference type="SMART" id="SM00849"/>
    </source>
</evidence>
<sequence>MHMSITIRSLGAAEEVTGSKHLLEVDSQKILIDCGAFQGKRAESDNKNRALLGDDVDPASIDALVLTHAHYDHCGLVPYLVKKGFKGSIYATSATRDLANLIMTDSAHIQARDADYLSRQAQKKNEKFEWKPLFDEFDVIQAMDQFVTVGYHRPIFVGDGIQVEFFDAGHILGSAFARVTAKDKEGNTAVIGFSGDLGRKNKPIIKDPECLKDIDILLLESTYGDRLHESTDDAVSRLEKLVNRTAATRGKLIIPAFAVERTQELIFYLHLLHDQGRIPEMPIWVDSPMALNATSIFAIHPECYDKETYDLFTTHAKNPFGFSDLNFSRSVEDSKALNQAKGPMIVISADGMCEFGRIQHHLMHGLGDPANTVLIVGYMANGTLGRRLKDGAKDVRIHGDWYQVRADIQEIDAFSAHADWKEAVEWLGCVDKVRLRKIYLVHGEGEALTAMRGHVLDAGAKDAEIVKAGEIYTIA</sequence>
<dbReference type="InterPro" id="IPR022712">
    <property type="entry name" value="Beta_Casp"/>
</dbReference>